<evidence type="ECO:0000313" key="14">
    <source>
        <dbReference type="EMBL" id="MDV2620688.1"/>
    </source>
</evidence>
<dbReference type="NCBIfam" id="TIGR01072">
    <property type="entry name" value="murA"/>
    <property type="match status" value="1"/>
</dbReference>
<keyword evidence="6 12" id="KW-0133">Cell shape</keyword>
<name>A0AAN5Y8X3_PEDAC</name>
<feature type="binding site" evidence="12">
    <location>
        <position position="307"/>
    </location>
    <ligand>
        <name>UDP-N-acetyl-alpha-D-glucosamine</name>
        <dbReference type="ChEBI" id="CHEBI:57705"/>
    </ligand>
</feature>
<sequence length="423" mass="45552">MKKMIIKGGQRLTGEVSIGGAKNSTVALIPAAILADTPVRFDSVPDILDVHNLMIILESMNVHSTFKDGVMEIDPTEIVENPLPSKAIKSLRASYYFMGSLLGRFKRSTVTFPGGDNIGPRPIDQHIKGFKALGANVTEDEDTVYISAYERGLHGAHIFLDVVSVGATINVILAAVKAQGVTTIENAAREPEIIDLAMFLNNMGAKIRGAGTDVIRIEGVDKLVSTATHTIIPDRIEAGTYLSLAAAVGDGILVNNIIPEHLESFTSKMIELGVDLKIDGDKIYVPKVEKMRGIEVNTNPFPGFATDLQQPLTASLLKAQGRSVVNDHIYPERVKHVSELQKMGANIQHADGVIYVDYTDQLYGANVEAGEIRAGACLMIAAFMADGTTTITKADNILRGYDSLVKKLTKLGADVEITADQSL</sequence>
<reference evidence="14" key="1">
    <citation type="journal article" date="2023" name="PeerJ">
        <title>Selection and evaluation of lactic acid bacteria from chicken feces in Thailand as potential probiotics.</title>
        <authorList>
            <person name="Khurajog B."/>
            <person name="Disastra Y."/>
            <person name="Lawwyne L.D."/>
            <person name="Sirichokchatchawan W."/>
            <person name="Niyomtham W."/>
            <person name="Yindee J."/>
            <person name="Hampson D.J."/>
            <person name="Prapasarakul N."/>
        </authorList>
    </citation>
    <scope>NUCLEOTIDE SEQUENCE</scope>
    <source>
        <strain evidence="14">BF9</strain>
    </source>
</reference>
<dbReference type="GO" id="GO:0051301">
    <property type="term" value="P:cell division"/>
    <property type="evidence" value="ECO:0007669"/>
    <property type="project" value="UniProtKB-KW"/>
</dbReference>
<protein>
    <recommendedName>
        <fullName evidence="12">UDP-N-acetylglucosamine 1-carboxyvinyltransferase</fullName>
        <ecNumber evidence="12">2.5.1.7</ecNumber>
    </recommendedName>
    <alternativeName>
        <fullName evidence="12">Enoylpyruvate transferase</fullName>
    </alternativeName>
    <alternativeName>
        <fullName evidence="12">UDP-N-acetylglucosamine enolpyruvyl transferase</fullName>
        <shortName evidence="12">EPT</shortName>
    </alternativeName>
</protein>
<reference evidence="14" key="2">
    <citation type="submission" date="2023-10" db="EMBL/GenBank/DDBJ databases">
        <authorList>
            <person name="Khurajog B."/>
        </authorList>
    </citation>
    <scope>NUCLEOTIDE SEQUENCE</scope>
    <source>
        <strain evidence="14">BF9</strain>
    </source>
</reference>
<dbReference type="Gene3D" id="3.65.10.10">
    <property type="entry name" value="Enolpyruvate transferase domain"/>
    <property type="match status" value="2"/>
</dbReference>
<comment type="catalytic activity">
    <reaction evidence="11 12">
        <text>phosphoenolpyruvate + UDP-N-acetyl-alpha-D-glucosamine = UDP-N-acetyl-3-O-(1-carboxyvinyl)-alpha-D-glucosamine + phosphate</text>
        <dbReference type="Rhea" id="RHEA:18681"/>
        <dbReference type="ChEBI" id="CHEBI:43474"/>
        <dbReference type="ChEBI" id="CHEBI:57705"/>
        <dbReference type="ChEBI" id="CHEBI:58702"/>
        <dbReference type="ChEBI" id="CHEBI:68483"/>
        <dbReference type="EC" id="2.5.1.7"/>
    </reaction>
</comment>
<feature type="domain" description="Enolpyruvate transferase" evidence="13">
    <location>
        <begin position="7"/>
        <end position="408"/>
    </location>
</feature>
<comment type="subcellular location">
    <subcellularLocation>
        <location evidence="1 12">Cytoplasm</location>
    </subcellularLocation>
</comment>
<evidence type="ECO:0000256" key="4">
    <source>
        <dbReference type="ARBA" id="ARBA00022618"/>
    </source>
</evidence>
<evidence type="ECO:0000313" key="15">
    <source>
        <dbReference type="Proteomes" id="UP001280897"/>
    </source>
</evidence>
<evidence type="ECO:0000256" key="1">
    <source>
        <dbReference type="ARBA" id="ARBA00004496"/>
    </source>
</evidence>
<dbReference type="GO" id="GO:0005737">
    <property type="term" value="C:cytoplasm"/>
    <property type="evidence" value="ECO:0007669"/>
    <property type="project" value="UniProtKB-SubCell"/>
</dbReference>
<gene>
    <name evidence="12" type="primary">murA</name>
    <name evidence="14" type="ORF">R0G89_02950</name>
</gene>
<comment type="similarity">
    <text evidence="10 12">Belongs to the EPSP synthase family. MurA subfamily.</text>
</comment>
<proteinExistence type="inferred from homology"/>
<dbReference type="CDD" id="cd01555">
    <property type="entry name" value="UdpNAET"/>
    <property type="match status" value="1"/>
</dbReference>
<evidence type="ECO:0000256" key="3">
    <source>
        <dbReference type="ARBA" id="ARBA00022490"/>
    </source>
</evidence>
<dbReference type="HAMAP" id="MF_00111">
    <property type="entry name" value="MurA"/>
    <property type="match status" value="1"/>
</dbReference>
<dbReference type="GO" id="GO:0071555">
    <property type="term" value="P:cell wall organization"/>
    <property type="evidence" value="ECO:0007669"/>
    <property type="project" value="UniProtKB-KW"/>
</dbReference>
<comment type="caution">
    <text evidence="14">The sequence shown here is derived from an EMBL/GenBank/DDBJ whole genome shotgun (WGS) entry which is preliminary data.</text>
</comment>
<dbReference type="InterPro" id="IPR005750">
    <property type="entry name" value="UDP_GlcNAc_COvinyl_MurA"/>
</dbReference>
<organism evidence="14 15">
    <name type="scientific">Pediococcus acidilactici</name>
    <dbReference type="NCBI Taxonomy" id="1254"/>
    <lineage>
        <taxon>Bacteria</taxon>
        <taxon>Bacillati</taxon>
        <taxon>Bacillota</taxon>
        <taxon>Bacilli</taxon>
        <taxon>Lactobacillales</taxon>
        <taxon>Lactobacillaceae</taxon>
        <taxon>Pediococcus</taxon>
        <taxon>Pediococcus acidilactici group</taxon>
    </lineage>
</organism>
<comment type="caution">
    <text evidence="12">Lacks conserved residue(s) required for the propagation of feature annotation.</text>
</comment>
<dbReference type="Pfam" id="PF00275">
    <property type="entry name" value="EPSP_synthase"/>
    <property type="match status" value="1"/>
</dbReference>
<keyword evidence="8 12" id="KW-0131">Cell cycle</keyword>
<dbReference type="InterPro" id="IPR050068">
    <property type="entry name" value="MurA_subfamily"/>
</dbReference>
<comment type="function">
    <text evidence="12">Cell wall formation. Adds enolpyruvyl to UDP-N-acetylglucosamine.</text>
</comment>
<feature type="binding site" evidence="12">
    <location>
        <position position="329"/>
    </location>
    <ligand>
        <name>UDP-N-acetyl-alpha-D-glucosamine</name>
        <dbReference type="ChEBI" id="CHEBI:57705"/>
    </ligand>
</feature>
<evidence type="ECO:0000256" key="8">
    <source>
        <dbReference type="ARBA" id="ARBA00023306"/>
    </source>
</evidence>
<dbReference type="EMBL" id="JAWJAV010000002">
    <property type="protein sequence ID" value="MDV2620688.1"/>
    <property type="molecule type" value="Genomic_DNA"/>
</dbReference>
<dbReference type="GO" id="GO:0008760">
    <property type="term" value="F:UDP-N-acetylglucosamine 1-carboxyvinyltransferase activity"/>
    <property type="evidence" value="ECO:0007669"/>
    <property type="project" value="UniProtKB-UniRule"/>
</dbReference>
<dbReference type="SUPFAM" id="SSF55205">
    <property type="entry name" value="EPT/RTPC-like"/>
    <property type="match status" value="1"/>
</dbReference>
<evidence type="ECO:0000256" key="12">
    <source>
        <dbReference type="HAMAP-Rule" id="MF_00111"/>
    </source>
</evidence>
<dbReference type="RefSeq" id="WP_005918974.1">
    <property type="nucleotide sequence ID" value="NZ_BJMF01000001.1"/>
</dbReference>
<evidence type="ECO:0000256" key="11">
    <source>
        <dbReference type="ARBA" id="ARBA00047527"/>
    </source>
</evidence>
<accession>A0AAN5Y8X3</accession>
<dbReference type="GO" id="GO:0009252">
    <property type="term" value="P:peptidoglycan biosynthetic process"/>
    <property type="evidence" value="ECO:0007669"/>
    <property type="project" value="UniProtKB-UniRule"/>
</dbReference>
<dbReference type="EC" id="2.5.1.7" evidence="12"/>
<feature type="binding site" evidence="12">
    <location>
        <position position="92"/>
    </location>
    <ligand>
        <name>UDP-N-acetyl-alpha-D-glucosamine</name>
        <dbReference type="ChEBI" id="CHEBI:57705"/>
    </ligand>
</feature>
<dbReference type="PANTHER" id="PTHR43783">
    <property type="entry name" value="UDP-N-ACETYLGLUCOSAMINE 1-CARBOXYVINYLTRANSFERASE"/>
    <property type="match status" value="1"/>
</dbReference>
<evidence type="ECO:0000256" key="10">
    <source>
        <dbReference type="ARBA" id="ARBA00038367"/>
    </source>
</evidence>
<evidence type="ECO:0000256" key="9">
    <source>
        <dbReference type="ARBA" id="ARBA00023316"/>
    </source>
</evidence>
<keyword evidence="4 12" id="KW-0132">Cell division</keyword>
<dbReference type="GO" id="GO:0008360">
    <property type="term" value="P:regulation of cell shape"/>
    <property type="evidence" value="ECO:0007669"/>
    <property type="project" value="UniProtKB-KW"/>
</dbReference>
<evidence type="ECO:0000256" key="5">
    <source>
        <dbReference type="ARBA" id="ARBA00022679"/>
    </source>
</evidence>
<evidence type="ECO:0000256" key="7">
    <source>
        <dbReference type="ARBA" id="ARBA00022984"/>
    </source>
</evidence>
<keyword evidence="9 12" id="KW-0961">Cell wall biogenesis/degradation</keyword>
<keyword evidence="5 12" id="KW-0808">Transferase</keyword>
<feature type="binding site" evidence="12">
    <location>
        <begin position="121"/>
        <end position="125"/>
    </location>
    <ligand>
        <name>UDP-N-acetyl-alpha-D-glucosamine</name>
        <dbReference type="ChEBI" id="CHEBI:57705"/>
    </ligand>
</feature>
<dbReference type="PANTHER" id="PTHR43783:SF2">
    <property type="entry name" value="UDP-N-ACETYLGLUCOSAMINE 1-CARBOXYVINYLTRANSFERASE 2"/>
    <property type="match status" value="1"/>
</dbReference>
<dbReference type="GO" id="GO:0019277">
    <property type="term" value="P:UDP-N-acetylgalactosamine biosynthetic process"/>
    <property type="evidence" value="ECO:0007669"/>
    <property type="project" value="InterPro"/>
</dbReference>
<dbReference type="KEGG" id="paci:A4V11_05270"/>
<dbReference type="AlphaFoldDB" id="A0AAN5Y8X3"/>
<dbReference type="NCBIfam" id="NF006873">
    <property type="entry name" value="PRK09369.1"/>
    <property type="match status" value="1"/>
</dbReference>
<feature type="active site" description="Proton donor" evidence="12">
    <location>
        <position position="116"/>
    </location>
</feature>
<feature type="binding site" evidence="12">
    <location>
        <begin position="22"/>
        <end position="23"/>
    </location>
    <ligand>
        <name>phosphoenolpyruvate</name>
        <dbReference type="ChEBI" id="CHEBI:58702"/>
    </ligand>
</feature>
<keyword evidence="7 12" id="KW-0573">Peptidoglycan synthesis</keyword>
<dbReference type="InterPro" id="IPR001986">
    <property type="entry name" value="Enolpyruvate_Tfrase_dom"/>
</dbReference>
<evidence type="ECO:0000256" key="6">
    <source>
        <dbReference type="ARBA" id="ARBA00022960"/>
    </source>
</evidence>
<dbReference type="InterPro" id="IPR013792">
    <property type="entry name" value="RNA3'P_cycl/enolpyr_Trfase_a/b"/>
</dbReference>
<keyword evidence="3 12" id="KW-0963">Cytoplasm</keyword>
<evidence type="ECO:0000259" key="13">
    <source>
        <dbReference type="Pfam" id="PF00275"/>
    </source>
</evidence>
<comment type="pathway">
    <text evidence="2 12">Cell wall biogenesis; peptidoglycan biosynthesis.</text>
</comment>
<dbReference type="NCBIfam" id="NF009470">
    <property type="entry name" value="PRK12830.1"/>
    <property type="match status" value="1"/>
</dbReference>
<dbReference type="Proteomes" id="UP001280897">
    <property type="component" value="Unassembled WGS sequence"/>
</dbReference>
<dbReference type="GeneID" id="57366573"/>
<dbReference type="InterPro" id="IPR036968">
    <property type="entry name" value="Enolpyruvate_Tfrase_sf"/>
</dbReference>
<evidence type="ECO:0000256" key="2">
    <source>
        <dbReference type="ARBA" id="ARBA00004752"/>
    </source>
</evidence>